<evidence type="ECO:0000313" key="1">
    <source>
        <dbReference type="EMBL" id="WXB20004.1"/>
    </source>
</evidence>
<accession>A0ABZ2MBY3</accession>
<dbReference type="EMBL" id="CP089984">
    <property type="protein sequence ID" value="WXB20004.1"/>
    <property type="molecule type" value="Genomic_DNA"/>
</dbReference>
<evidence type="ECO:0008006" key="3">
    <source>
        <dbReference type="Google" id="ProtNLM"/>
    </source>
</evidence>
<gene>
    <name evidence="1" type="ORF">LZC94_22615</name>
</gene>
<organism evidence="1 2">
    <name type="scientific">Pendulispora albinea</name>
    <dbReference type="NCBI Taxonomy" id="2741071"/>
    <lineage>
        <taxon>Bacteria</taxon>
        <taxon>Pseudomonadati</taxon>
        <taxon>Myxococcota</taxon>
        <taxon>Myxococcia</taxon>
        <taxon>Myxococcales</taxon>
        <taxon>Sorangiineae</taxon>
        <taxon>Pendulisporaceae</taxon>
        <taxon>Pendulispora</taxon>
    </lineage>
</organism>
<sequence length="57" mass="6236">MTIALAAAVTIAIRGGRRLPRGPEVPVHVVFPPRSPQPPRVTAFIERLVAGKRLSRR</sequence>
<dbReference type="RefSeq" id="WP_394829604.1">
    <property type="nucleotide sequence ID" value="NZ_CP089984.1"/>
</dbReference>
<protein>
    <recommendedName>
        <fullName evidence="3">LysR family transcriptional regulator</fullName>
    </recommendedName>
</protein>
<keyword evidence="2" id="KW-1185">Reference proteome</keyword>
<reference evidence="1 2" key="1">
    <citation type="submission" date="2021-12" db="EMBL/GenBank/DDBJ databases">
        <title>Discovery of the Pendulisporaceae a myxobacterial family with distinct sporulation behavior and unique specialized metabolism.</title>
        <authorList>
            <person name="Garcia R."/>
            <person name="Popoff A."/>
            <person name="Bader C.D."/>
            <person name="Loehr J."/>
            <person name="Walesch S."/>
            <person name="Walt C."/>
            <person name="Boldt J."/>
            <person name="Bunk B."/>
            <person name="Haeckl F.J.F.P.J."/>
            <person name="Gunesch A.P."/>
            <person name="Birkelbach J."/>
            <person name="Nuebel U."/>
            <person name="Pietschmann T."/>
            <person name="Bach T."/>
            <person name="Mueller R."/>
        </authorList>
    </citation>
    <scope>NUCLEOTIDE SEQUENCE [LARGE SCALE GENOMIC DNA]</scope>
    <source>
        <strain evidence="1 2">MSr11954</strain>
    </source>
</reference>
<name>A0ABZ2MBY3_9BACT</name>
<proteinExistence type="predicted"/>
<dbReference type="Proteomes" id="UP001370348">
    <property type="component" value="Chromosome"/>
</dbReference>
<evidence type="ECO:0000313" key="2">
    <source>
        <dbReference type="Proteomes" id="UP001370348"/>
    </source>
</evidence>